<dbReference type="Pfam" id="PF01381">
    <property type="entry name" value="HTH_3"/>
    <property type="match status" value="1"/>
</dbReference>
<dbReference type="GO" id="GO:0003677">
    <property type="term" value="F:DNA binding"/>
    <property type="evidence" value="ECO:0007669"/>
    <property type="project" value="InterPro"/>
</dbReference>
<dbReference type="SMART" id="SM00530">
    <property type="entry name" value="HTH_XRE"/>
    <property type="match status" value="1"/>
</dbReference>
<evidence type="ECO:0000256" key="2">
    <source>
        <dbReference type="ARBA" id="ARBA00022803"/>
    </source>
</evidence>
<evidence type="ECO:0000256" key="1">
    <source>
        <dbReference type="ARBA" id="ARBA00022737"/>
    </source>
</evidence>
<dbReference type="RefSeq" id="WP_091836194.1">
    <property type="nucleotide sequence ID" value="NZ_FPAA01000005.1"/>
</dbReference>
<dbReference type="Proteomes" id="UP000198660">
    <property type="component" value="Unassembled WGS sequence"/>
</dbReference>
<feature type="domain" description="HTH cro/C1-type" evidence="4">
    <location>
        <begin position="13"/>
        <end position="66"/>
    </location>
</feature>
<dbReference type="InterPro" id="IPR011990">
    <property type="entry name" value="TPR-like_helical_dom_sf"/>
</dbReference>
<evidence type="ECO:0000256" key="3">
    <source>
        <dbReference type="PROSITE-ProRule" id="PRU00339"/>
    </source>
</evidence>
<dbReference type="Pfam" id="PF13424">
    <property type="entry name" value="TPR_12"/>
    <property type="match status" value="1"/>
</dbReference>
<dbReference type="PROSITE" id="PS50943">
    <property type="entry name" value="HTH_CROC1"/>
    <property type="match status" value="1"/>
</dbReference>
<dbReference type="Gene3D" id="1.25.40.10">
    <property type="entry name" value="Tetratricopeptide repeat domain"/>
    <property type="match status" value="2"/>
</dbReference>
<dbReference type="InterPro" id="IPR019734">
    <property type="entry name" value="TPR_rpt"/>
</dbReference>
<dbReference type="PROSITE" id="PS50005">
    <property type="entry name" value="TPR"/>
    <property type="match status" value="2"/>
</dbReference>
<evidence type="ECO:0000313" key="6">
    <source>
        <dbReference type="Proteomes" id="UP000198660"/>
    </source>
</evidence>
<dbReference type="InterPro" id="IPR051685">
    <property type="entry name" value="Ycf3/AcsC/BcsC/TPR_MFPF"/>
</dbReference>
<dbReference type="PANTHER" id="PTHR44943:SF8">
    <property type="entry name" value="TPR REPEAT-CONTAINING PROTEIN MJ0263"/>
    <property type="match status" value="1"/>
</dbReference>
<dbReference type="OrthoDB" id="2985637at2"/>
<dbReference type="CDD" id="cd00093">
    <property type="entry name" value="HTH_XRE"/>
    <property type="match status" value="1"/>
</dbReference>
<dbReference type="InterPro" id="IPR001387">
    <property type="entry name" value="Cro/C1-type_HTH"/>
</dbReference>
<dbReference type="PANTHER" id="PTHR44943">
    <property type="entry name" value="CELLULOSE SYNTHASE OPERON PROTEIN C"/>
    <property type="match status" value="1"/>
</dbReference>
<keyword evidence="6" id="KW-1185">Reference proteome</keyword>
<feature type="repeat" description="TPR" evidence="3">
    <location>
        <begin position="278"/>
        <end position="311"/>
    </location>
</feature>
<dbReference type="SUPFAM" id="SSF48452">
    <property type="entry name" value="TPR-like"/>
    <property type="match status" value="2"/>
</dbReference>
<name>A0A1I6RCS1_9BACL</name>
<protein>
    <submittedName>
        <fullName evidence="5">Transcriptional regulator, contains XRE-family HTH domain</fullName>
    </submittedName>
</protein>
<proteinExistence type="predicted"/>
<dbReference type="Gene3D" id="1.10.260.40">
    <property type="entry name" value="lambda repressor-like DNA-binding domains"/>
    <property type="match status" value="1"/>
</dbReference>
<dbReference type="Pfam" id="PF13176">
    <property type="entry name" value="TPR_7"/>
    <property type="match status" value="1"/>
</dbReference>
<dbReference type="InterPro" id="IPR010982">
    <property type="entry name" value="Lambda_DNA-bd_dom_sf"/>
</dbReference>
<keyword evidence="1" id="KW-0677">Repeat</keyword>
<organism evidence="5 6">
    <name type="scientific">Marininema halotolerans</name>
    <dbReference type="NCBI Taxonomy" id="1155944"/>
    <lineage>
        <taxon>Bacteria</taxon>
        <taxon>Bacillati</taxon>
        <taxon>Bacillota</taxon>
        <taxon>Bacilli</taxon>
        <taxon>Bacillales</taxon>
        <taxon>Thermoactinomycetaceae</taxon>
        <taxon>Marininema</taxon>
    </lineage>
</organism>
<feature type="repeat" description="TPR" evidence="3">
    <location>
        <begin position="355"/>
        <end position="388"/>
    </location>
</feature>
<keyword evidence="2 3" id="KW-0802">TPR repeat</keyword>
<dbReference type="SMART" id="SM00028">
    <property type="entry name" value="TPR"/>
    <property type="match status" value="5"/>
</dbReference>
<gene>
    <name evidence="5" type="ORF">SAMN05444972_1052</name>
</gene>
<sequence>MLDYSNNEIGVILRNIRKKKGLRLEDVADENISSATLSNLERGISQVKIEKLNYVLEKYGIKLKEIPSLIREEQMLLEDLKLKMLSIESLQRKGKYDQADELLSSIEDGDDKPVAAEVKWLRGVNALFTKNYRKAEKEFTHAIRIASQNEMDTSNIEAFSFSDLGLCSYYQNDLQAALDYTNSGIDAFNPHGERKFLKYLLLRNKATFLERMGKVMEGLKVVEEVWDEIDQIDQLETRSSFYWLKSEFLRKSGALGDALQCAQEGIRFAAINSHHGLFDLWSVLGSIYTTREEWEKAENCFRIAMEISLEQSNRFVRASIQMGHLYIKQKQWTKAEATLSKAVQQAENFEIAYKVDGLLALGDLFFQQHNKYEAITYYRQAIELAHRFNYTEKEYKGWYWLAECYKGDNEEEFQCCTVNMFNVQQKIYRGAGEVVAID</sequence>
<accession>A0A1I6RCS1</accession>
<reference evidence="6" key="1">
    <citation type="submission" date="2016-10" db="EMBL/GenBank/DDBJ databases">
        <authorList>
            <person name="Varghese N."/>
            <person name="Submissions S."/>
        </authorList>
    </citation>
    <scope>NUCLEOTIDE SEQUENCE [LARGE SCALE GENOMIC DNA]</scope>
    <source>
        <strain evidence="6">DSM 45789</strain>
    </source>
</reference>
<dbReference type="AlphaFoldDB" id="A0A1I6RCS1"/>
<dbReference type="SUPFAM" id="SSF47413">
    <property type="entry name" value="lambda repressor-like DNA-binding domains"/>
    <property type="match status" value="1"/>
</dbReference>
<dbReference type="EMBL" id="FPAA01000005">
    <property type="protein sequence ID" value="SFS62523.1"/>
    <property type="molecule type" value="Genomic_DNA"/>
</dbReference>
<evidence type="ECO:0000259" key="4">
    <source>
        <dbReference type="PROSITE" id="PS50943"/>
    </source>
</evidence>
<evidence type="ECO:0000313" key="5">
    <source>
        <dbReference type="EMBL" id="SFS62523.1"/>
    </source>
</evidence>